<sequence>MLRPLLLATLVVVVVLALILSAIDPHDRTTWLLEVMPAALLLPALMYSHRRFPLSSLLYLLLGVMALGLIAGGHYSFARVPLGFWLQEWLDLSRNPYDRLGHVLQGVIPALLAREWLIRGARVRGRHLLPFLCVCVAMMVSSVYELVEWAAALALGQGAEAFLGMQGDEWDTQADMFCALLGAVAAMTLLVPVHDRSLAALDEPRPARCKPTGERLAE</sequence>
<feature type="transmembrane region" description="Helical" evidence="1">
    <location>
        <begin position="129"/>
        <end position="154"/>
    </location>
</feature>
<proteinExistence type="predicted"/>
<evidence type="ECO:0000313" key="2">
    <source>
        <dbReference type="EMBL" id="MCJ0974865.1"/>
    </source>
</evidence>
<dbReference type="EMBL" id="JALGRD010000008">
    <property type="protein sequence ID" value="MCJ0974865.1"/>
    <property type="molecule type" value="Genomic_DNA"/>
</dbReference>
<feature type="transmembrane region" description="Helical" evidence="1">
    <location>
        <begin position="57"/>
        <end position="77"/>
    </location>
</feature>
<protein>
    <submittedName>
        <fullName evidence="2">DUF2238 domain-containing protein</fullName>
    </submittedName>
</protein>
<dbReference type="Pfam" id="PF09997">
    <property type="entry name" value="DUF2238"/>
    <property type="match status" value="1"/>
</dbReference>
<evidence type="ECO:0000256" key="1">
    <source>
        <dbReference type="SAM" id="Phobius"/>
    </source>
</evidence>
<comment type="caution">
    <text evidence="2">The sequence shown here is derived from an EMBL/GenBank/DDBJ whole genome shotgun (WGS) entry which is preliminary data.</text>
</comment>
<accession>A0A9X1W5X9</accession>
<dbReference type="InterPro" id="IPR058534">
    <property type="entry name" value="YjdF"/>
</dbReference>
<dbReference type="InterPro" id="IPR014509">
    <property type="entry name" value="YjdF-like"/>
</dbReference>
<keyword evidence="1" id="KW-1133">Transmembrane helix</keyword>
<dbReference type="AlphaFoldDB" id="A0A9X1W5X9"/>
<dbReference type="PIRSF" id="PIRSF020606">
    <property type="entry name" value="UCP020606"/>
    <property type="match status" value="1"/>
</dbReference>
<keyword evidence="1" id="KW-0812">Transmembrane</keyword>
<keyword evidence="3" id="KW-1185">Reference proteome</keyword>
<dbReference type="RefSeq" id="WP_243606919.1">
    <property type="nucleotide sequence ID" value="NZ_JALGRD010000008.1"/>
</dbReference>
<name>A0A9X1W5X9_9GAMM</name>
<evidence type="ECO:0000313" key="3">
    <source>
        <dbReference type="Proteomes" id="UP001139682"/>
    </source>
</evidence>
<dbReference type="Proteomes" id="UP001139682">
    <property type="component" value="Unassembled WGS sequence"/>
</dbReference>
<feature type="transmembrane region" description="Helical" evidence="1">
    <location>
        <begin position="174"/>
        <end position="193"/>
    </location>
</feature>
<keyword evidence="1" id="KW-0472">Membrane</keyword>
<reference evidence="2" key="1">
    <citation type="submission" date="2022-03" db="EMBL/GenBank/DDBJ databases">
        <title>Pseudomonas marianensis sp. nov., a marine bacterium isolated from deep-sea sediments of the Mariana Trench.</title>
        <authorList>
            <person name="Wei Y."/>
        </authorList>
    </citation>
    <scope>NUCLEOTIDE SEQUENCE</scope>
    <source>
        <strain evidence="2">PS1</strain>
    </source>
</reference>
<gene>
    <name evidence="2" type="ORF">MST27_15945</name>
</gene>
<organism evidence="2 3">
    <name type="scientific">Stutzerimonas marianensis</name>
    <dbReference type="NCBI Taxonomy" id="2929513"/>
    <lineage>
        <taxon>Bacteria</taxon>
        <taxon>Pseudomonadati</taxon>
        <taxon>Pseudomonadota</taxon>
        <taxon>Gammaproteobacteria</taxon>
        <taxon>Pseudomonadales</taxon>
        <taxon>Pseudomonadaceae</taxon>
        <taxon>Stutzerimonas</taxon>
    </lineage>
</organism>